<keyword evidence="2" id="KW-1185">Reference proteome</keyword>
<reference evidence="1 2" key="1">
    <citation type="submission" date="2015-01" db="EMBL/GenBank/DDBJ databases">
        <title>Evolution of Trichinella species and genotypes.</title>
        <authorList>
            <person name="Korhonen P.K."/>
            <person name="Edoardo P."/>
            <person name="Giuseppe L.R."/>
            <person name="Gasser R.B."/>
        </authorList>
    </citation>
    <scope>NUCLEOTIDE SEQUENCE [LARGE SCALE GENOMIC DNA]</scope>
    <source>
        <strain evidence="1">ISS3</strain>
    </source>
</reference>
<evidence type="ECO:0000313" key="2">
    <source>
        <dbReference type="Proteomes" id="UP000054776"/>
    </source>
</evidence>
<gene>
    <name evidence="1" type="ORF">T01_7419</name>
</gene>
<dbReference type="EMBL" id="JYDH01007120">
    <property type="protein sequence ID" value="KRX89423.1"/>
    <property type="molecule type" value="Genomic_DNA"/>
</dbReference>
<organism evidence="1 2">
    <name type="scientific">Trichinella spiralis</name>
    <name type="common">Trichina worm</name>
    <dbReference type="NCBI Taxonomy" id="6334"/>
    <lineage>
        <taxon>Eukaryota</taxon>
        <taxon>Metazoa</taxon>
        <taxon>Ecdysozoa</taxon>
        <taxon>Nematoda</taxon>
        <taxon>Enoplea</taxon>
        <taxon>Dorylaimia</taxon>
        <taxon>Trichinellida</taxon>
        <taxon>Trichinellidae</taxon>
        <taxon>Trichinella</taxon>
    </lineage>
</organism>
<name>A0A0V0XNA9_TRISP</name>
<comment type="caution">
    <text evidence="1">The sequence shown here is derived from an EMBL/GenBank/DDBJ whole genome shotgun (WGS) entry which is preliminary data.</text>
</comment>
<sequence>MFKKIRNVGKSNCLPEFVYRLAVYIPGSALKWND</sequence>
<dbReference type="InParanoid" id="A0A0V0XNA9"/>
<dbReference type="AlphaFoldDB" id="A0A0V0XNA9"/>
<evidence type="ECO:0000313" key="1">
    <source>
        <dbReference type="EMBL" id="KRX89423.1"/>
    </source>
</evidence>
<protein>
    <submittedName>
        <fullName evidence="1">Uncharacterized protein</fullName>
    </submittedName>
</protein>
<dbReference type="Proteomes" id="UP000054776">
    <property type="component" value="Unassembled WGS sequence"/>
</dbReference>
<accession>A0A0V0XNA9</accession>
<proteinExistence type="predicted"/>